<dbReference type="InterPro" id="IPR006968">
    <property type="entry name" value="RUS_fam"/>
</dbReference>
<feature type="compositionally biased region" description="Pro residues" evidence="6">
    <location>
        <begin position="123"/>
        <end position="136"/>
    </location>
</feature>
<feature type="region of interest" description="Disordered" evidence="6">
    <location>
        <begin position="54"/>
        <end position="149"/>
    </location>
</feature>
<feature type="compositionally biased region" description="Basic and acidic residues" evidence="6">
    <location>
        <begin position="465"/>
        <end position="488"/>
    </location>
</feature>
<evidence type="ECO:0000313" key="9">
    <source>
        <dbReference type="EMBL" id="CBJ25834.1"/>
    </source>
</evidence>
<evidence type="ECO:0000256" key="1">
    <source>
        <dbReference type="ARBA" id="ARBA00004370"/>
    </source>
</evidence>
<keyword evidence="4" id="KW-1133">Transmembrane helix</keyword>
<protein>
    <submittedName>
        <fullName evidence="9">Uncharacterized protein</fullName>
    </submittedName>
</protein>
<evidence type="ECO:0000259" key="7">
    <source>
        <dbReference type="Pfam" id="PF04884"/>
    </source>
</evidence>
<dbReference type="PANTHER" id="PTHR12770:SF31">
    <property type="entry name" value="RUS FAMILY MEMBER 1"/>
    <property type="match status" value="1"/>
</dbReference>
<reference evidence="9 10" key="1">
    <citation type="journal article" date="2010" name="Nature">
        <title>The Ectocarpus genome and the independent evolution of multicellularity in brown algae.</title>
        <authorList>
            <person name="Cock J.M."/>
            <person name="Sterck L."/>
            <person name="Rouze P."/>
            <person name="Scornet D."/>
            <person name="Allen A.E."/>
            <person name="Amoutzias G."/>
            <person name="Anthouard V."/>
            <person name="Artiguenave F."/>
            <person name="Aury J.M."/>
            <person name="Badger J.H."/>
            <person name="Beszteri B."/>
            <person name="Billiau K."/>
            <person name="Bonnet E."/>
            <person name="Bothwell J.H."/>
            <person name="Bowler C."/>
            <person name="Boyen C."/>
            <person name="Brownlee C."/>
            <person name="Carrano C.J."/>
            <person name="Charrier B."/>
            <person name="Cho G.Y."/>
            <person name="Coelho S.M."/>
            <person name="Collen J."/>
            <person name="Corre E."/>
            <person name="Da Silva C."/>
            <person name="Delage L."/>
            <person name="Delaroque N."/>
            <person name="Dittami S.M."/>
            <person name="Doulbeau S."/>
            <person name="Elias M."/>
            <person name="Farnham G."/>
            <person name="Gachon C.M."/>
            <person name="Gschloessl B."/>
            <person name="Heesch S."/>
            <person name="Jabbari K."/>
            <person name="Jubin C."/>
            <person name="Kawai H."/>
            <person name="Kimura K."/>
            <person name="Kloareg B."/>
            <person name="Kupper F.C."/>
            <person name="Lang D."/>
            <person name="Le Bail A."/>
            <person name="Leblanc C."/>
            <person name="Lerouge P."/>
            <person name="Lohr M."/>
            <person name="Lopez P.J."/>
            <person name="Martens C."/>
            <person name="Maumus F."/>
            <person name="Michel G."/>
            <person name="Miranda-Saavedra D."/>
            <person name="Morales J."/>
            <person name="Moreau H."/>
            <person name="Motomura T."/>
            <person name="Nagasato C."/>
            <person name="Napoli C.A."/>
            <person name="Nelson D.R."/>
            <person name="Nyvall-Collen P."/>
            <person name="Peters A.F."/>
            <person name="Pommier C."/>
            <person name="Potin P."/>
            <person name="Poulain J."/>
            <person name="Quesneville H."/>
            <person name="Read B."/>
            <person name="Rensing S.A."/>
            <person name="Ritter A."/>
            <person name="Rousvoal S."/>
            <person name="Samanta M."/>
            <person name="Samson G."/>
            <person name="Schroeder D.C."/>
            <person name="Segurens B."/>
            <person name="Strittmatter M."/>
            <person name="Tonon T."/>
            <person name="Tregear J.W."/>
            <person name="Valentin K."/>
            <person name="von Dassow P."/>
            <person name="Yamagishi T."/>
            <person name="Van de Peer Y."/>
            <person name="Wincker P."/>
        </authorList>
    </citation>
    <scope>NUCLEOTIDE SEQUENCE [LARGE SCALE GENOMIC DNA]</scope>
    <source>
        <strain evidence="10">Ec32 / CCAP1310/4</strain>
    </source>
</reference>
<gene>
    <name evidence="9" type="ORF">Esi_0016_0138</name>
</gene>
<dbReference type="GO" id="GO:0016020">
    <property type="term" value="C:membrane"/>
    <property type="evidence" value="ECO:0007669"/>
    <property type="project" value="UniProtKB-SubCell"/>
</dbReference>
<evidence type="ECO:0000256" key="6">
    <source>
        <dbReference type="SAM" id="MobiDB-lite"/>
    </source>
</evidence>
<evidence type="ECO:0000256" key="2">
    <source>
        <dbReference type="ARBA" id="ARBA00007558"/>
    </source>
</evidence>
<evidence type="ECO:0000313" key="10">
    <source>
        <dbReference type="Proteomes" id="UP000002630"/>
    </source>
</evidence>
<dbReference type="Proteomes" id="UP000002630">
    <property type="component" value="Linkage Group LG12"/>
</dbReference>
<feature type="region of interest" description="Disordered" evidence="6">
    <location>
        <begin position="441"/>
        <end position="489"/>
    </location>
</feature>
<dbReference type="InterPro" id="IPR054549">
    <property type="entry name" value="UVB_sens_RUS_dom"/>
</dbReference>
<feature type="domain" description="Protein root UVB sensitive/RUS" evidence="7">
    <location>
        <begin position="198"/>
        <end position="436"/>
    </location>
</feature>
<evidence type="ECO:0000256" key="5">
    <source>
        <dbReference type="ARBA" id="ARBA00023136"/>
    </source>
</evidence>
<keyword evidence="3" id="KW-0812">Transmembrane</keyword>
<dbReference type="InterPro" id="IPR055412">
    <property type="entry name" value="UVB_sens_C"/>
</dbReference>
<dbReference type="Pfam" id="PF04884">
    <property type="entry name" value="UVB_sens_prot"/>
    <property type="match status" value="1"/>
</dbReference>
<keyword evidence="10" id="KW-1185">Reference proteome</keyword>
<dbReference type="PANTHER" id="PTHR12770">
    <property type="entry name" value="RUS1 FAMILY PROTEIN C16ORF58"/>
    <property type="match status" value="1"/>
</dbReference>
<feature type="compositionally biased region" description="Acidic residues" evidence="6">
    <location>
        <begin position="453"/>
        <end position="464"/>
    </location>
</feature>
<evidence type="ECO:0000256" key="3">
    <source>
        <dbReference type="ARBA" id="ARBA00022692"/>
    </source>
</evidence>
<dbReference type="EMBL" id="FN648143">
    <property type="protein sequence ID" value="CBJ25834.1"/>
    <property type="molecule type" value="Genomic_DNA"/>
</dbReference>
<keyword evidence="5" id="KW-0472">Membrane</keyword>
<organism evidence="9 10">
    <name type="scientific">Ectocarpus siliculosus</name>
    <name type="common">Brown alga</name>
    <name type="synonym">Conferva siliculosa</name>
    <dbReference type="NCBI Taxonomy" id="2880"/>
    <lineage>
        <taxon>Eukaryota</taxon>
        <taxon>Sar</taxon>
        <taxon>Stramenopiles</taxon>
        <taxon>Ochrophyta</taxon>
        <taxon>PX clade</taxon>
        <taxon>Phaeophyceae</taxon>
        <taxon>Ectocarpales</taxon>
        <taxon>Ectocarpaceae</taxon>
        <taxon>Ectocarpus</taxon>
    </lineage>
</organism>
<proteinExistence type="inferred from homology"/>
<sequence>MMPSCNFSPPLPAGYSRGVRKRCAIAAFTTANEMTTMGHKKGGVFCLRGGSDEGDALHVGGEEEKVKRETPTATRASAADSEGEAWPGAEEEGTPFGGVALVTERSTATGGSKDRQLPASTAPSPPPHLPTIPPPSRENTAVANASAEPRRVLQGVRRCAGDLKTGLVEATKEVARETRAAAAAAGACVARAGVAVRGGLMNTFLPAGYPGSVRPEYVRYRCWDILQDLSSHLRGVLATQAVLEGMGVGRAGSTPLAATLQWMARDGASMIGGLLFTSVASANFGVNIKTWRLFADTSNDIGLALEMLAPLPAFREGGRFLRLICIASVFKAACGVAGGATGAAITEHWAIDNNIADIGAKNGAQHTVASLLGLGLSVWFARAVSVGGSASGSRVWGWYAVLTLVHLLANYAAMRTLALRSLNPTRASLLVTEYLGQALGSTEGRSGTRGSEQDEDDGEEENEQREEKEEGGEERKGPALDWMGRIRDQGSPPESVAVLSPFAAARRERILVLPGWFRALKPWGDFLQIHVGVPVRALVGEADDLLWLTSLYHDERSMVGVQVSYKPLGARMETTVNLALREDASPEDRLHAMFQANVIQHLVVRDPDGIPHGEDGVDRTLFLRKVTEEALRVTRKEFPAFRKALVREGWDLSRVTLGGGPWVGRWGSLAKED</sequence>
<feature type="compositionally biased region" description="Low complexity" evidence="6">
    <location>
        <begin position="441"/>
        <end position="450"/>
    </location>
</feature>
<evidence type="ECO:0000259" key="8">
    <source>
        <dbReference type="Pfam" id="PF24160"/>
    </source>
</evidence>
<dbReference type="EMBL" id="FN649737">
    <property type="protein sequence ID" value="CBJ25834.1"/>
    <property type="molecule type" value="Genomic_DNA"/>
</dbReference>
<comment type="subcellular location">
    <subcellularLocation>
        <location evidence="1">Membrane</location>
    </subcellularLocation>
</comment>
<dbReference type="InParanoid" id="D7FLL8"/>
<dbReference type="OrthoDB" id="364779at2759"/>
<dbReference type="Pfam" id="PF24160">
    <property type="entry name" value="UVB_sens_C"/>
    <property type="match status" value="1"/>
</dbReference>
<dbReference type="eggNOG" id="KOG4249">
    <property type="taxonomic scope" value="Eukaryota"/>
</dbReference>
<evidence type="ECO:0000256" key="4">
    <source>
        <dbReference type="ARBA" id="ARBA00022989"/>
    </source>
</evidence>
<name>D7FLL8_ECTSI</name>
<comment type="similarity">
    <text evidence="2">Belongs to the RUS1 family.</text>
</comment>
<feature type="compositionally biased region" description="Basic and acidic residues" evidence="6">
    <location>
        <begin position="60"/>
        <end position="70"/>
    </location>
</feature>
<feature type="domain" description="Root UVB sensitive protein C-terminal" evidence="8">
    <location>
        <begin position="523"/>
        <end position="662"/>
    </location>
</feature>
<accession>D7FLL8</accession>
<dbReference type="AlphaFoldDB" id="D7FLL8"/>